<protein>
    <recommendedName>
        <fullName evidence="10">Major facilitator superfamily (MFS) profile domain-containing protein</fullName>
    </recommendedName>
</protein>
<dbReference type="InterPro" id="IPR020846">
    <property type="entry name" value="MFS_dom"/>
</dbReference>
<evidence type="ECO:0000256" key="8">
    <source>
        <dbReference type="SAM" id="MobiDB-lite"/>
    </source>
</evidence>
<evidence type="ECO:0000256" key="1">
    <source>
        <dbReference type="ARBA" id="ARBA00004651"/>
    </source>
</evidence>
<dbReference type="PROSITE" id="PS50850">
    <property type="entry name" value="MFS"/>
    <property type="match status" value="1"/>
</dbReference>
<feature type="transmembrane region" description="Helical" evidence="9">
    <location>
        <begin position="288"/>
        <end position="305"/>
    </location>
</feature>
<evidence type="ECO:0000256" key="3">
    <source>
        <dbReference type="ARBA" id="ARBA00022475"/>
    </source>
</evidence>
<dbReference type="GO" id="GO:0015293">
    <property type="term" value="F:symporter activity"/>
    <property type="evidence" value="ECO:0007669"/>
    <property type="project" value="UniProtKB-KW"/>
</dbReference>
<dbReference type="PANTHER" id="PTHR43528:SF1">
    <property type="entry name" value="ALPHA-KETOGLUTARATE PERMEASE"/>
    <property type="match status" value="1"/>
</dbReference>
<evidence type="ECO:0000256" key="4">
    <source>
        <dbReference type="ARBA" id="ARBA00022692"/>
    </source>
</evidence>
<feature type="transmembrane region" description="Helical" evidence="9">
    <location>
        <begin position="246"/>
        <end position="268"/>
    </location>
</feature>
<feature type="transmembrane region" description="Helical" evidence="9">
    <location>
        <begin position="402"/>
        <end position="423"/>
    </location>
</feature>
<feature type="transmembrane region" description="Helical" evidence="9">
    <location>
        <begin position="58"/>
        <end position="78"/>
    </location>
</feature>
<evidence type="ECO:0000256" key="2">
    <source>
        <dbReference type="ARBA" id="ARBA00022448"/>
    </source>
</evidence>
<feature type="transmembrane region" description="Helical" evidence="9">
    <location>
        <begin position="376"/>
        <end position="396"/>
    </location>
</feature>
<keyword evidence="12" id="KW-1185">Reference proteome</keyword>
<keyword evidence="6 9" id="KW-1133">Transmembrane helix</keyword>
<evidence type="ECO:0000256" key="9">
    <source>
        <dbReference type="SAM" id="Phobius"/>
    </source>
</evidence>
<evidence type="ECO:0000313" key="11">
    <source>
        <dbReference type="EMBL" id="PNG89764.1"/>
    </source>
</evidence>
<comment type="subcellular location">
    <subcellularLocation>
        <location evidence="1">Cell membrane</location>
        <topology evidence="1">Multi-pass membrane protein</topology>
    </subcellularLocation>
</comment>
<dbReference type="InterPro" id="IPR051084">
    <property type="entry name" value="H+-coupled_symporters"/>
</dbReference>
<reference evidence="11 12" key="1">
    <citation type="submission" date="2015-09" db="EMBL/GenBank/DDBJ databases">
        <title>Genome sequence, genome mining and natural product profiling of a biocontrol bacterium Streptomyces malaysiensis F913.</title>
        <authorList>
            <person name="Xu Y."/>
            <person name="Wei J."/>
            <person name="Xie J."/>
            <person name="Li T."/>
            <person name="Zhou Z."/>
        </authorList>
    </citation>
    <scope>NUCLEOTIDE SEQUENCE [LARGE SCALE GENOMIC DNA]</scope>
    <source>
        <strain evidence="11 12">F913</strain>
    </source>
</reference>
<dbReference type="EMBL" id="LJIW01000002">
    <property type="protein sequence ID" value="PNG89764.1"/>
    <property type="molecule type" value="Genomic_DNA"/>
</dbReference>
<evidence type="ECO:0000259" key="10">
    <source>
        <dbReference type="PROSITE" id="PS50850"/>
    </source>
</evidence>
<feature type="transmembrane region" description="Helical" evidence="9">
    <location>
        <begin position="352"/>
        <end position="369"/>
    </location>
</feature>
<dbReference type="AlphaFoldDB" id="A0A2J7YP10"/>
<sequence>MTSTSAQLEFTGRRRRRIILAASAGNFAEWYDWGVYGVVATLLATQFFPSGDAVTGLLNTYAVFALGYLARPLGGIVFGRIGDKHGRRRAMSLTVLVTCGGTAAMGLLPTYQQIGLFAPLLLVLCRMAQSMGAGGEYASAISFVYEHSPARRRARNVAQLVASTFVGIMTGSVLARITSAVMSRESYEAYGWRILFLVAVPLALMGVYLRRRVEETPEFEELARTRRKTAVEAAPLRSTLRQQWPAMLVLLVCTASYALISTTITSYLTTFLIDVGGLATDQAYNATVLSNLAVIAATLATGVLCDRVGLRRTLTIAGCVVAALAVPSLALAASGLAGGLVGVVLIGTCKGLLALPALLALSVIFPVTVRVTAGALAYNVTQAAFGGTGPIIGVWLNDSTGGPYGLGIYLTVLAVSTVAGSIAGRRIFDRRFAEAALPGPAEGPATTDAQTGQKEQHI</sequence>
<accession>A0A2J7YP10</accession>
<comment type="caution">
    <text evidence="11">The sequence shown here is derived from an EMBL/GenBank/DDBJ whole genome shotgun (WGS) entry which is preliminary data.</text>
</comment>
<dbReference type="Proteomes" id="UP000236520">
    <property type="component" value="Unassembled WGS sequence"/>
</dbReference>
<dbReference type="GO" id="GO:0005886">
    <property type="term" value="C:plasma membrane"/>
    <property type="evidence" value="ECO:0007669"/>
    <property type="project" value="UniProtKB-SubCell"/>
</dbReference>
<evidence type="ECO:0000256" key="7">
    <source>
        <dbReference type="ARBA" id="ARBA00023136"/>
    </source>
</evidence>
<proteinExistence type="predicted"/>
<keyword evidence="2" id="KW-0813">Transport</keyword>
<gene>
    <name evidence="11" type="ORF">SMF913_25229</name>
</gene>
<dbReference type="Gene3D" id="1.20.1250.20">
    <property type="entry name" value="MFS general substrate transporter like domains"/>
    <property type="match status" value="2"/>
</dbReference>
<feature type="transmembrane region" description="Helical" evidence="9">
    <location>
        <begin position="190"/>
        <end position="209"/>
    </location>
</feature>
<dbReference type="PANTHER" id="PTHR43528">
    <property type="entry name" value="ALPHA-KETOGLUTARATE PERMEASE"/>
    <property type="match status" value="1"/>
</dbReference>
<keyword evidence="4 9" id="KW-0812">Transmembrane</keyword>
<evidence type="ECO:0000256" key="5">
    <source>
        <dbReference type="ARBA" id="ARBA00022847"/>
    </source>
</evidence>
<dbReference type="InterPro" id="IPR036259">
    <property type="entry name" value="MFS_trans_sf"/>
</dbReference>
<dbReference type="SUPFAM" id="SSF103473">
    <property type="entry name" value="MFS general substrate transporter"/>
    <property type="match status" value="1"/>
</dbReference>
<feature type="transmembrane region" description="Helical" evidence="9">
    <location>
        <begin position="317"/>
        <end position="346"/>
    </location>
</feature>
<organism evidence="11 12">
    <name type="scientific">Streptomyces malaysiensis</name>
    <dbReference type="NCBI Taxonomy" id="92644"/>
    <lineage>
        <taxon>Bacteria</taxon>
        <taxon>Bacillati</taxon>
        <taxon>Actinomycetota</taxon>
        <taxon>Actinomycetes</taxon>
        <taxon>Kitasatosporales</taxon>
        <taxon>Streptomycetaceae</taxon>
        <taxon>Streptomyces</taxon>
        <taxon>Streptomyces violaceusniger group</taxon>
    </lineage>
</organism>
<dbReference type="RefSeq" id="WP_180990768.1">
    <property type="nucleotide sequence ID" value="NZ_LJIW01000002.1"/>
</dbReference>
<evidence type="ECO:0000313" key="12">
    <source>
        <dbReference type="Proteomes" id="UP000236520"/>
    </source>
</evidence>
<evidence type="ECO:0000256" key="6">
    <source>
        <dbReference type="ARBA" id="ARBA00022989"/>
    </source>
</evidence>
<keyword evidence="3" id="KW-1003">Cell membrane</keyword>
<feature type="region of interest" description="Disordered" evidence="8">
    <location>
        <begin position="438"/>
        <end position="458"/>
    </location>
</feature>
<dbReference type="InterPro" id="IPR011701">
    <property type="entry name" value="MFS"/>
</dbReference>
<name>A0A2J7YP10_STRMQ</name>
<feature type="compositionally biased region" description="Polar residues" evidence="8">
    <location>
        <begin position="447"/>
        <end position="458"/>
    </location>
</feature>
<keyword evidence="5" id="KW-0769">Symport</keyword>
<keyword evidence="7 9" id="KW-0472">Membrane</keyword>
<feature type="transmembrane region" description="Helical" evidence="9">
    <location>
        <begin position="157"/>
        <end position="178"/>
    </location>
</feature>
<feature type="domain" description="Major facilitator superfamily (MFS) profile" evidence="10">
    <location>
        <begin position="18"/>
        <end position="432"/>
    </location>
</feature>
<dbReference type="Pfam" id="PF07690">
    <property type="entry name" value="MFS_1"/>
    <property type="match status" value="1"/>
</dbReference>